<evidence type="ECO:0000313" key="1">
    <source>
        <dbReference type="EMBL" id="ABQ06600.1"/>
    </source>
</evidence>
<proteinExistence type="predicted"/>
<dbReference type="Proteomes" id="UP000006694">
    <property type="component" value="Chromosome"/>
</dbReference>
<dbReference type="STRING" id="376686.Fjoh_3586"/>
<dbReference type="eggNOG" id="ENOG5030R2J">
    <property type="taxonomic scope" value="Bacteria"/>
</dbReference>
<dbReference type="HOGENOM" id="CLU_965591_0_0_10"/>
<evidence type="ECO:0000313" key="2">
    <source>
        <dbReference type="Proteomes" id="UP000006694"/>
    </source>
</evidence>
<dbReference type="KEGG" id="fjo:Fjoh_3586"/>
<accession>A5FDW9</accession>
<protein>
    <submittedName>
        <fullName evidence="1">Uncharacterized protein</fullName>
    </submittedName>
</protein>
<dbReference type="GeneID" id="31766497"/>
<dbReference type="RefSeq" id="WP_012025567.1">
    <property type="nucleotide sequence ID" value="NC_009441.1"/>
</dbReference>
<reference evidence="1 2" key="1">
    <citation type="journal article" date="2009" name="Appl. Environ. Microbiol.">
        <title>Novel features of the polysaccharide-digesting gliding bacterium Flavobacterium johnsoniae as revealed by genome sequence analysis.</title>
        <authorList>
            <person name="McBride M.J."/>
            <person name="Xie G."/>
            <person name="Martens E.C."/>
            <person name="Lapidus A."/>
            <person name="Henrissat B."/>
            <person name="Rhodes R.G."/>
            <person name="Goltsman E."/>
            <person name="Wang W."/>
            <person name="Xu J."/>
            <person name="Hunnicutt D.W."/>
            <person name="Staroscik A.M."/>
            <person name="Hoover T.R."/>
            <person name="Cheng Y.Q."/>
            <person name="Stein J.L."/>
        </authorList>
    </citation>
    <scope>NUCLEOTIDE SEQUENCE [LARGE SCALE GENOMIC DNA]</scope>
    <source>
        <strain evidence="2">ATCC 17061 / DSM 2064 / JCM 8514 / BCRC 14874 / CCUG 350202 / NBRC 14942 / NCIMB 11054 / UW101</strain>
    </source>
</reference>
<name>A5FDW9_FLAJ1</name>
<dbReference type="AlphaFoldDB" id="A5FDW9"/>
<dbReference type="OrthoDB" id="1411386at2"/>
<sequence>MTLVIGKIVQGSLRIDSDSKITDPNIPSNRNNIFSGLLKTIILHPRLCFSYAGGVDTAQEAIEQVYKLEELTIDKIKKLLLDINKSSNYETDFLIGALENQPLLYKISNGEIVPSNQNHWIGDISGLNLYQQNFLPNLKSTDFKHIIDIHSKAFEEVISSRSIESIGGFHITVHTTQRGLEYLMKMSISIGQPTSVTIQGNQTIPIPFGDAKTGAYSYSYLISNNPYQPAIGIHFPMGNFGTLYYPRLTRQILILKEVDPFQFAKRVKDDFKIDLTGMVKNGDHMTMI</sequence>
<gene>
    <name evidence="1" type="ordered locus">Fjoh_3586</name>
</gene>
<keyword evidence="2" id="KW-1185">Reference proteome</keyword>
<dbReference type="EMBL" id="CP000685">
    <property type="protein sequence ID" value="ABQ06600.1"/>
    <property type="molecule type" value="Genomic_DNA"/>
</dbReference>
<organism evidence="1 2">
    <name type="scientific">Flavobacterium johnsoniae (strain ATCC 17061 / DSM 2064 / JCM 8514 / BCRC 14874 / CCUG 350202 / NBRC 14942 / NCIMB 11054 / UW101)</name>
    <name type="common">Cytophaga johnsonae</name>
    <dbReference type="NCBI Taxonomy" id="376686"/>
    <lineage>
        <taxon>Bacteria</taxon>
        <taxon>Pseudomonadati</taxon>
        <taxon>Bacteroidota</taxon>
        <taxon>Flavobacteriia</taxon>
        <taxon>Flavobacteriales</taxon>
        <taxon>Flavobacteriaceae</taxon>
        <taxon>Flavobacterium</taxon>
    </lineage>
</organism>